<dbReference type="RefSeq" id="XP_045258988.1">
    <property type="nucleotide sequence ID" value="XM_045409953.1"/>
</dbReference>
<evidence type="ECO:0000313" key="3">
    <source>
        <dbReference type="Proteomes" id="UP000613401"/>
    </source>
</evidence>
<reference evidence="2" key="1">
    <citation type="journal article" date="2020" name="Phytopathology">
        <title>Genome sequence and comparative analysis of Colletotrichum gloeosporioides isolated from Liriodendron leaves.</title>
        <authorList>
            <person name="Fu F.F."/>
            <person name="Hao Z."/>
            <person name="Wang P."/>
            <person name="Lu Y."/>
            <person name="Xue L.J."/>
            <person name="Wei G."/>
            <person name="Tian Y."/>
            <person name="Baishi H."/>
            <person name="Xu H."/>
            <person name="Shi J."/>
            <person name="Cheng T."/>
            <person name="Wang G."/>
            <person name="Yi Y."/>
            <person name="Chen J."/>
        </authorList>
    </citation>
    <scope>NUCLEOTIDE SEQUENCE</scope>
    <source>
        <strain evidence="2">Lc1</strain>
    </source>
</reference>
<feature type="compositionally biased region" description="Low complexity" evidence="1">
    <location>
        <begin position="27"/>
        <end position="39"/>
    </location>
</feature>
<dbReference type="Proteomes" id="UP000613401">
    <property type="component" value="Unassembled WGS sequence"/>
</dbReference>
<feature type="compositionally biased region" description="Low complexity" evidence="1">
    <location>
        <begin position="149"/>
        <end position="161"/>
    </location>
</feature>
<dbReference type="AlphaFoldDB" id="A0A8H4C9A5"/>
<accession>A0A8H4C9A5</accession>
<dbReference type="EMBL" id="WVTB01000082">
    <property type="protein sequence ID" value="KAF3799828.1"/>
    <property type="molecule type" value="Genomic_DNA"/>
</dbReference>
<protein>
    <submittedName>
        <fullName evidence="2">Uncharacterized protein</fullName>
    </submittedName>
</protein>
<organism evidence="2 3">
    <name type="scientific">Colletotrichum gloeosporioides</name>
    <name type="common">Anthracnose fungus</name>
    <name type="synonym">Glomerella cingulata</name>
    <dbReference type="NCBI Taxonomy" id="474922"/>
    <lineage>
        <taxon>Eukaryota</taxon>
        <taxon>Fungi</taxon>
        <taxon>Dikarya</taxon>
        <taxon>Ascomycota</taxon>
        <taxon>Pezizomycotina</taxon>
        <taxon>Sordariomycetes</taxon>
        <taxon>Hypocreomycetidae</taxon>
        <taxon>Glomerellales</taxon>
        <taxon>Glomerellaceae</taxon>
        <taxon>Colletotrichum</taxon>
        <taxon>Colletotrichum gloeosporioides species complex</taxon>
    </lineage>
</organism>
<keyword evidence="3" id="KW-1185">Reference proteome</keyword>
<evidence type="ECO:0000256" key="1">
    <source>
        <dbReference type="SAM" id="MobiDB-lite"/>
    </source>
</evidence>
<reference evidence="2" key="2">
    <citation type="submission" date="2020-03" db="EMBL/GenBank/DDBJ databases">
        <authorList>
            <person name="Fu F.-F."/>
            <person name="Chen J."/>
        </authorList>
    </citation>
    <scope>NUCLEOTIDE SEQUENCE</scope>
    <source>
        <strain evidence="2">Lc1</strain>
    </source>
</reference>
<gene>
    <name evidence="2" type="ORF">GCG54_00010020</name>
</gene>
<feature type="compositionally biased region" description="Polar residues" evidence="1">
    <location>
        <begin position="162"/>
        <end position="196"/>
    </location>
</feature>
<evidence type="ECO:0000313" key="2">
    <source>
        <dbReference type="EMBL" id="KAF3799828.1"/>
    </source>
</evidence>
<sequence>MHVSCNSSHHDIPGLSSIQHVTPANDPSSHGDPASSSPSITGVILDVNDSLTQLHPETPLLQLHFHLSVHLINSSSVTVASQHSSEEESEYLPYPATKLIIGQYYICSRDPPHWGWLIVGTFYDPDNNPVWSTEIFAFQRDTRGDQTDSQSISSSDSASVSTLQPQLTTTASGTQRLQDQSPATGSHSTTPESTTG</sequence>
<dbReference type="GeneID" id="69017153"/>
<name>A0A8H4C9A5_COLGL</name>
<feature type="compositionally biased region" description="Polar residues" evidence="1">
    <location>
        <begin position="16"/>
        <end position="26"/>
    </location>
</feature>
<proteinExistence type="predicted"/>
<feature type="region of interest" description="Disordered" evidence="1">
    <location>
        <begin position="1"/>
        <end position="39"/>
    </location>
</feature>
<feature type="region of interest" description="Disordered" evidence="1">
    <location>
        <begin position="142"/>
        <end position="196"/>
    </location>
</feature>
<comment type="caution">
    <text evidence="2">The sequence shown here is derived from an EMBL/GenBank/DDBJ whole genome shotgun (WGS) entry which is preliminary data.</text>
</comment>